<evidence type="ECO:0000313" key="2">
    <source>
        <dbReference type="EMBL" id="CAK9228601.1"/>
    </source>
</evidence>
<name>A0ABP0URX4_9BRYO</name>
<reference evidence="2" key="1">
    <citation type="submission" date="2024-02" db="EMBL/GenBank/DDBJ databases">
        <authorList>
            <consortium name="ELIXIR-Norway"/>
            <consortium name="Elixir Norway"/>
        </authorList>
    </citation>
    <scope>NUCLEOTIDE SEQUENCE</scope>
</reference>
<proteinExistence type="predicted"/>
<accession>A0ABP0URX4</accession>
<feature type="region of interest" description="Disordered" evidence="1">
    <location>
        <begin position="1"/>
        <end position="29"/>
    </location>
</feature>
<organism evidence="2 3">
    <name type="scientific">Sphagnum troendelagicum</name>
    <dbReference type="NCBI Taxonomy" id="128251"/>
    <lineage>
        <taxon>Eukaryota</taxon>
        <taxon>Viridiplantae</taxon>
        <taxon>Streptophyta</taxon>
        <taxon>Embryophyta</taxon>
        <taxon>Bryophyta</taxon>
        <taxon>Sphagnophytina</taxon>
        <taxon>Sphagnopsida</taxon>
        <taxon>Sphagnales</taxon>
        <taxon>Sphagnaceae</taxon>
        <taxon>Sphagnum</taxon>
    </lineage>
</organism>
<gene>
    <name evidence="2" type="ORF">CSSPTR1EN2_LOCUS19241</name>
</gene>
<sequence>MQGIPGEGARDSRGGSSSSELRDDTKVHPRACVLDCQVAGVELKTNRVADGPSPSPSPAGGSQQTFSSPQPSCVRLHQAAFHTKDHTHGEHIIPLHELLEGKSPNPTPSFPPSQSGFGSLGQEFRGEYKTPQHLIGISAVFIHPATKYSVAL</sequence>
<dbReference type="EMBL" id="OZ019898">
    <property type="protein sequence ID" value="CAK9228601.1"/>
    <property type="molecule type" value="Genomic_DNA"/>
</dbReference>
<dbReference type="Proteomes" id="UP001497512">
    <property type="component" value="Chromosome 6"/>
</dbReference>
<evidence type="ECO:0000313" key="3">
    <source>
        <dbReference type="Proteomes" id="UP001497512"/>
    </source>
</evidence>
<protein>
    <submittedName>
        <fullName evidence="2">Uncharacterized protein</fullName>
    </submittedName>
</protein>
<feature type="region of interest" description="Disordered" evidence="1">
    <location>
        <begin position="99"/>
        <end position="123"/>
    </location>
</feature>
<feature type="region of interest" description="Disordered" evidence="1">
    <location>
        <begin position="45"/>
        <end position="73"/>
    </location>
</feature>
<keyword evidence="3" id="KW-1185">Reference proteome</keyword>
<evidence type="ECO:0000256" key="1">
    <source>
        <dbReference type="SAM" id="MobiDB-lite"/>
    </source>
</evidence>